<dbReference type="EMBL" id="AMQN01002945">
    <property type="status" value="NOT_ANNOTATED_CDS"/>
    <property type="molecule type" value="Genomic_DNA"/>
</dbReference>
<organism evidence="2">
    <name type="scientific">Capitella teleta</name>
    <name type="common">Polychaete worm</name>
    <dbReference type="NCBI Taxonomy" id="283909"/>
    <lineage>
        <taxon>Eukaryota</taxon>
        <taxon>Metazoa</taxon>
        <taxon>Spiralia</taxon>
        <taxon>Lophotrochozoa</taxon>
        <taxon>Annelida</taxon>
        <taxon>Polychaeta</taxon>
        <taxon>Sedentaria</taxon>
        <taxon>Scolecida</taxon>
        <taxon>Capitellidae</taxon>
        <taxon>Capitella</taxon>
    </lineage>
</organism>
<dbReference type="EnsemblMetazoa" id="CapteT224142">
    <property type="protein sequence ID" value="CapteP224142"/>
    <property type="gene ID" value="CapteG224142"/>
</dbReference>
<feature type="compositionally biased region" description="Polar residues" evidence="1">
    <location>
        <begin position="321"/>
        <end position="332"/>
    </location>
</feature>
<name>R7TCB2_CAPTE</name>
<feature type="region of interest" description="Disordered" evidence="1">
    <location>
        <begin position="513"/>
        <end position="543"/>
    </location>
</feature>
<dbReference type="Proteomes" id="UP000014760">
    <property type="component" value="Unassembled WGS sequence"/>
</dbReference>
<sequence length="760" mass="84253">MDSLIPKAVDAVLKQLDKDGMVFQSYKLSGNTFRAVLVLRFNCQKGYPWLEHGMGNAETSVAGSEGSVRSDAQDTSYMPMPEYYSRQVINGKISGVPCHDSGVDLNGSEPRDDERRRRRTMDTQTDMDMEYMRRLIDEFNAREYSPSVAPFSPNKRCSTVESDTMDSEMDTVRCRLRSDQECQTAHDDVFWARSTSKGVQTTEGSLRNYDPVRDTQRTEGLLDTISKAIQTVGYLEDFIHRAPDSRSILAFQSPPKEHRTVSIQTEPHECDACTQRLAHRDSIETLSANSDDLRVRLPPEYDDSDDSASESADHKVLVEHGSQTEPSRVLPQCNQVSPAALGILASRSTQSRLERKPRLTHAHSQTPTPSPVILMNGSCQTEDEIEQDRNTICHSFNPFQTFDDTSLTSSILTDNQMEPNSVEMTTMSIAVVSTGTDPHLSLGEVISPPQPTPLTLESSCQTEEQEEEVDFLSQLLSGKPPPKPLTPEVLCTCDASAQTAKCVMISRSAGIRVKQKDGSAQTSDDHNAPHGVTPQTTPVMEDDMEVTRSPLRIFKDTSLESKKLQRSATLDATRRKKKKKKKKTKSSAADYKNSKSTLEQLVTPSTSSSSTIQTVTRVYDDEDFRLFMDSLPSRHEPVISLQSGTALGAVQGVLRLRSGGQDLWVEALYLCIMPDVVVPLYCSGGKHKRCMPGQLIERRQADWERDYAVFKAKGSFESSNPGMEEFETAEQCCRATMGATPPASLGVSHGKGKRNSCASQ</sequence>
<evidence type="ECO:0000313" key="2">
    <source>
        <dbReference type="EMBL" id="ELT91353.1"/>
    </source>
</evidence>
<feature type="region of interest" description="Disordered" evidence="1">
    <location>
        <begin position="95"/>
        <end position="122"/>
    </location>
</feature>
<dbReference type="AlphaFoldDB" id="R7TCB2"/>
<feature type="region of interest" description="Disordered" evidence="1">
    <location>
        <begin position="739"/>
        <end position="760"/>
    </location>
</feature>
<feature type="region of interest" description="Disordered" evidence="1">
    <location>
        <begin position="345"/>
        <end position="373"/>
    </location>
</feature>
<accession>R7TCB2</accession>
<evidence type="ECO:0000313" key="3">
    <source>
        <dbReference type="EnsemblMetazoa" id="CapteP224142"/>
    </source>
</evidence>
<protein>
    <submittedName>
        <fullName evidence="2 3">Uncharacterized protein</fullName>
    </submittedName>
</protein>
<feature type="region of interest" description="Disordered" evidence="1">
    <location>
        <begin position="290"/>
        <end position="332"/>
    </location>
</feature>
<evidence type="ECO:0000313" key="4">
    <source>
        <dbReference type="Proteomes" id="UP000014760"/>
    </source>
</evidence>
<dbReference type="HOGENOM" id="CLU_366926_0_0_1"/>
<feature type="compositionally biased region" description="Basic residues" evidence="1">
    <location>
        <begin position="574"/>
        <end position="585"/>
    </location>
</feature>
<dbReference type="EMBL" id="KB310543">
    <property type="protein sequence ID" value="ELT91353.1"/>
    <property type="molecule type" value="Genomic_DNA"/>
</dbReference>
<feature type="region of interest" description="Disordered" evidence="1">
    <location>
        <begin position="564"/>
        <end position="605"/>
    </location>
</feature>
<reference evidence="4" key="1">
    <citation type="submission" date="2012-12" db="EMBL/GenBank/DDBJ databases">
        <authorList>
            <person name="Hellsten U."/>
            <person name="Grimwood J."/>
            <person name="Chapman J.A."/>
            <person name="Shapiro H."/>
            <person name="Aerts A."/>
            <person name="Otillar R.P."/>
            <person name="Terry A.Y."/>
            <person name="Boore J.L."/>
            <person name="Simakov O."/>
            <person name="Marletaz F."/>
            <person name="Cho S.-J."/>
            <person name="Edsinger-Gonzales E."/>
            <person name="Havlak P."/>
            <person name="Kuo D.-H."/>
            <person name="Larsson T."/>
            <person name="Lv J."/>
            <person name="Arendt D."/>
            <person name="Savage R."/>
            <person name="Osoegawa K."/>
            <person name="de Jong P."/>
            <person name="Lindberg D.R."/>
            <person name="Seaver E.C."/>
            <person name="Weisblat D.A."/>
            <person name="Putnam N.H."/>
            <person name="Grigoriev I.V."/>
            <person name="Rokhsar D.S."/>
        </authorList>
    </citation>
    <scope>NUCLEOTIDE SEQUENCE</scope>
    <source>
        <strain evidence="4">I ESC-2004</strain>
    </source>
</reference>
<reference evidence="3" key="3">
    <citation type="submission" date="2015-06" db="UniProtKB">
        <authorList>
            <consortium name="EnsemblMetazoa"/>
        </authorList>
    </citation>
    <scope>IDENTIFICATION</scope>
</reference>
<gene>
    <name evidence="2" type="ORF">CAPTEDRAFT_224142</name>
</gene>
<reference evidence="2 4" key="2">
    <citation type="journal article" date="2013" name="Nature">
        <title>Insights into bilaterian evolution from three spiralian genomes.</title>
        <authorList>
            <person name="Simakov O."/>
            <person name="Marletaz F."/>
            <person name="Cho S.J."/>
            <person name="Edsinger-Gonzales E."/>
            <person name="Havlak P."/>
            <person name="Hellsten U."/>
            <person name="Kuo D.H."/>
            <person name="Larsson T."/>
            <person name="Lv J."/>
            <person name="Arendt D."/>
            <person name="Savage R."/>
            <person name="Osoegawa K."/>
            <person name="de Jong P."/>
            <person name="Grimwood J."/>
            <person name="Chapman J.A."/>
            <person name="Shapiro H."/>
            <person name="Aerts A."/>
            <person name="Otillar R.P."/>
            <person name="Terry A.Y."/>
            <person name="Boore J.L."/>
            <person name="Grigoriev I.V."/>
            <person name="Lindberg D.R."/>
            <person name="Seaver E.C."/>
            <person name="Weisblat D.A."/>
            <person name="Putnam N.H."/>
            <person name="Rokhsar D.S."/>
        </authorList>
    </citation>
    <scope>NUCLEOTIDE SEQUENCE</scope>
    <source>
        <strain evidence="2 4">I ESC-2004</strain>
    </source>
</reference>
<evidence type="ECO:0000256" key="1">
    <source>
        <dbReference type="SAM" id="MobiDB-lite"/>
    </source>
</evidence>
<keyword evidence="4" id="KW-1185">Reference proteome</keyword>
<proteinExistence type="predicted"/>